<organism evidence="3 4">
    <name type="scientific">Candidatus Argoarchaeum ethanivorans</name>
    <dbReference type="NCBI Taxonomy" id="2608793"/>
    <lineage>
        <taxon>Archaea</taxon>
        <taxon>Methanobacteriati</taxon>
        <taxon>Methanobacteriota</taxon>
        <taxon>Stenosarchaea group</taxon>
        <taxon>Methanomicrobia</taxon>
        <taxon>Methanosarcinales</taxon>
        <taxon>Methanosarcinales incertae sedis</taxon>
        <taxon>GOM Arc I cluster</taxon>
        <taxon>Candidatus Argoarchaeum</taxon>
    </lineage>
</organism>
<evidence type="ECO:0000313" key="4">
    <source>
        <dbReference type="Proteomes" id="UP000291831"/>
    </source>
</evidence>
<feature type="domain" description="BIG2" evidence="2">
    <location>
        <begin position="229"/>
        <end position="312"/>
    </location>
</feature>
<comment type="caution">
    <text evidence="3">The sequence shown here is derived from an EMBL/GenBank/DDBJ whole genome shotgun (WGS) entry which is preliminary data.</text>
</comment>
<evidence type="ECO:0000313" key="3">
    <source>
        <dbReference type="EMBL" id="RZB29300.1"/>
    </source>
</evidence>
<dbReference type="InterPro" id="IPR008964">
    <property type="entry name" value="Invasin/intimin_cell_adhesion"/>
</dbReference>
<sequence>MERAPLTIPMPLILCIGIALLLSTLPAQAATTEVHLVKYASDETTVLNERTVTYGWMEENLPVQGDGVTHYFHQGPMFGEKFENDPWDINETTNIDSRDFGAVKGTDIKDLCELVGGMSSGEEIMIHASDGFRKYFGYANVYDPDPRQGQMVLTWWRADDGYVPDYSTGMRLVFFAGDHVFGHWDMHECLSPEYWYNYTDSDGGHPSSGGLSIKNIDRIVIYSMMDPPELCSIDISPANLTLDIGYEQQFNAIAYDQYGTEISNIIFVWASDNETVGTINATGLFTALSAGNVTITAENETVKGTVNATVKSQVPASTPTPTPSPDPTHLPDPILTIINILPSSVTLNISGTQQFNAIAYDQHYNEMFGVTFNWTTSNTTIGTINNTGFFRANTIGTTMIKATNGNVDGTGSVMVSSTEPAEIPKAKVAPSSSPTSVTTTPNATKIPLPSTTPAPVQTSTPVPSSSVQGFEALSAIGGLLAIAYVIKWRKKIK</sequence>
<dbReference type="SUPFAM" id="SSF49373">
    <property type="entry name" value="Invasin/intimin cell-adhesion fragments"/>
    <property type="match status" value="2"/>
</dbReference>
<name>A0A8B3S1W5_9EURY</name>
<proteinExistence type="predicted"/>
<gene>
    <name evidence="3" type="ORF">AEth_01268</name>
</gene>
<feature type="compositionally biased region" description="Low complexity" evidence="1">
    <location>
        <begin position="449"/>
        <end position="462"/>
    </location>
</feature>
<dbReference type="Proteomes" id="UP000291831">
    <property type="component" value="Unassembled WGS sequence"/>
</dbReference>
<dbReference type="AlphaFoldDB" id="A0A8B3S1W5"/>
<evidence type="ECO:0000259" key="2">
    <source>
        <dbReference type="SMART" id="SM00635"/>
    </source>
</evidence>
<feature type="compositionally biased region" description="Low complexity" evidence="1">
    <location>
        <begin position="426"/>
        <end position="441"/>
    </location>
</feature>
<feature type="region of interest" description="Disordered" evidence="1">
    <location>
        <begin position="421"/>
        <end position="462"/>
    </location>
</feature>
<feature type="domain" description="BIG2" evidence="2">
    <location>
        <begin position="334"/>
        <end position="414"/>
    </location>
</feature>
<accession>A0A8B3S1W5</accession>
<dbReference type="Gene3D" id="2.60.40.1080">
    <property type="match status" value="2"/>
</dbReference>
<protein>
    <recommendedName>
        <fullName evidence="2">BIG2 domain-containing protein</fullName>
    </recommendedName>
</protein>
<dbReference type="SMART" id="SM00635">
    <property type="entry name" value="BID_2"/>
    <property type="match status" value="2"/>
</dbReference>
<dbReference type="Pfam" id="PF02368">
    <property type="entry name" value="Big_2"/>
    <property type="match status" value="2"/>
</dbReference>
<evidence type="ECO:0000256" key="1">
    <source>
        <dbReference type="SAM" id="MobiDB-lite"/>
    </source>
</evidence>
<reference evidence="4" key="1">
    <citation type="submission" date="2019-01" db="EMBL/GenBank/DDBJ databases">
        <title>Anaerobic oxidation of ethane by archaea from a marine hydrocarbon seep.</title>
        <authorList>
            <person name="Musat F."/>
        </authorList>
    </citation>
    <scope>NUCLEOTIDE SEQUENCE [LARGE SCALE GENOMIC DNA]</scope>
</reference>
<dbReference type="EMBL" id="RPGO01000029">
    <property type="protein sequence ID" value="RZB29300.1"/>
    <property type="molecule type" value="Genomic_DNA"/>
</dbReference>
<dbReference type="InterPro" id="IPR003343">
    <property type="entry name" value="Big_2"/>
</dbReference>